<evidence type="ECO:0000256" key="1">
    <source>
        <dbReference type="SAM" id="Phobius"/>
    </source>
</evidence>
<organism evidence="2">
    <name type="scientific">Aedes albopictus</name>
    <name type="common">Asian tiger mosquito</name>
    <name type="synonym">Stegomyia albopicta</name>
    <dbReference type="NCBI Taxonomy" id="7160"/>
    <lineage>
        <taxon>Eukaryota</taxon>
        <taxon>Metazoa</taxon>
        <taxon>Ecdysozoa</taxon>
        <taxon>Arthropoda</taxon>
        <taxon>Hexapoda</taxon>
        <taxon>Insecta</taxon>
        <taxon>Pterygota</taxon>
        <taxon>Neoptera</taxon>
        <taxon>Endopterygota</taxon>
        <taxon>Diptera</taxon>
        <taxon>Nematocera</taxon>
        <taxon>Culicoidea</taxon>
        <taxon>Culicidae</taxon>
        <taxon>Culicinae</taxon>
        <taxon>Aedini</taxon>
        <taxon>Aedes</taxon>
        <taxon>Stegomyia</taxon>
    </lineage>
</organism>
<feature type="transmembrane region" description="Helical" evidence="1">
    <location>
        <begin position="31"/>
        <end position="49"/>
    </location>
</feature>
<accession>A0A023EBC2</accession>
<protein>
    <submittedName>
        <fullName evidence="2">Putative secreted protein</fullName>
    </submittedName>
</protein>
<dbReference type="EMBL" id="GAPW01006850">
    <property type="protein sequence ID" value="JAC06748.1"/>
    <property type="molecule type" value="mRNA"/>
</dbReference>
<keyword evidence="1" id="KW-0472">Membrane</keyword>
<evidence type="ECO:0000313" key="2">
    <source>
        <dbReference type="EMBL" id="JAC06748.1"/>
    </source>
</evidence>
<name>A0A023EBC2_AEDAL</name>
<keyword evidence="1" id="KW-0812">Transmembrane</keyword>
<reference evidence="2" key="1">
    <citation type="journal article" date="2014" name="PLoS Negl. Trop. Dis.">
        <title>Identification and characterization of seminal fluid proteins in the Asian tiger mosquito, Aedes albopictus.</title>
        <authorList>
            <person name="Boes K.E."/>
            <person name="Ribeiro J.M."/>
            <person name="Wong A."/>
            <person name="Harrington L.C."/>
            <person name="Wolfner M.F."/>
            <person name="Sirot L.K."/>
        </authorList>
    </citation>
    <scope>NUCLEOTIDE SEQUENCE</scope>
    <source>
        <tissue evidence="2">Reproductive organs</tissue>
    </source>
</reference>
<dbReference type="VEuPathDB" id="VectorBase:AALF027411"/>
<dbReference type="AlphaFoldDB" id="A0A023EBC2"/>
<dbReference type="VEuPathDB" id="VectorBase:AALF004742"/>
<proteinExistence type="evidence at transcript level"/>
<sequence>MNNRRNSMKKDDKHAKEKVDRKIIRHPTAPFSMKSIIMNLIIAFFLYLLRRVIEAGGKSAITKYSRFIK</sequence>
<keyword evidence="1" id="KW-1133">Transmembrane helix</keyword>